<evidence type="ECO:0000313" key="2">
    <source>
        <dbReference type="Proteomes" id="UP001165136"/>
    </source>
</evidence>
<proteinExistence type="predicted"/>
<evidence type="ECO:0000313" key="1">
    <source>
        <dbReference type="EMBL" id="GLY67494.1"/>
    </source>
</evidence>
<dbReference type="EMBL" id="BSTI01000008">
    <property type="protein sequence ID" value="GLY67494.1"/>
    <property type="molecule type" value="Genomic_DNA"/>
</dbReference>
<dbReference type="Gene3D" id="3.40.50.1820">
    <property type="entry name" value="alpha/beta hydrolase"/>
    <property type="match status" value="1"/>
</dbReference>
<accession>A0A9W6VHN6</accession>
<keyword evidence="2" id="KW-1185">Reference proteome</keyword>
<dbReference type="AlphaFoldDB" id="A0A9W6VHN6"/>
<name>A0A9W6VHN6_9PSEU</name>
<organism evidence="1 2">
    <name type="scientific">Amycolatopsis taiwanensis</name>
    <dbReference type="NCBI Taxonomy" id="342230"/>
    <lineage>
        <taxon>Bacteria</taxon>
        <taxon>Bacillati</taxon>
        <taxon>Actinomycetota</taxon>
        <taxon>Actinomycetes</taxon>
        <taxon>Pseudonocardiales</taxon>
        <taxon>Pseudonocardiaceae</taxon>
        <taxon>Amycolatopsis</taxon>
    </lineage>
</organism>
<reference evidence="1" key="1">
    <citation type="submission" date="2023-03" db="EMBL/GenBank/DDBJ databases">
        <title>Amycolatopsis taiwanensis NBRC 103393.</title>
        <authorList>
            <person name="Ichikawa N."/>
            <person name="Sato H."/>
            <person name="Tonouchi N."/>
        </authorList>
    </citation>
    <scope>NUCLEOTIDE SEQUENCE</scope>
    <source>
        <strain evidence="1">NBRC 103393</strain>
    </source>
</reference>
<protein>
    <recommendedName>
        <fullName evidence="3">Alpha/beta hydrolase</fullName>
    </recommendedName>
</protein>
<dbReference type="Proteomes" id="UP001165136">
    <property type="component" value="Unassembled WGS sequence"/>
</dbReference>
<dbReference type="RefSeq" id="WP_285487830.1">
    <property type="nucleotide sequence ID" value="NZ_BSTI01000008.1"/>
</dbReference>
<dbReference type="SUPFAM" id="SSF53474">
    <property type="entry name" value="alpha/beta-Hydrolases"/>
    <property type="match status" value="1"/>
</dbReference>
<sequence>MILPCEAFDNFPPGLPGTMVALAARLPGGLQLAARQLRIGRLRRLPLLFGQMARRPLPDDLVRGWTEPLLNHPDIRRDLIRYCRGPLPKEALVRNTEALREFTGETLVLWSPDNRVMPPEHGHRLAELLPAGRYAEVPGAYVLSMLDEPETVAREIGEFLVSATGR</sequence>
<evidence type="ECO:0008006" key="3">
    <source>
        <dbReference type="Google" id="ProtNLM"/>
    </source>
</evidence>
<dbReference type="InterPro" id="IPR029058">
    <property type="entry name" value="AB_hydrolase_fold"/>
</dbReference>
<gene>
    <name evidence="1" type="ORF">Atai01_41130</name>
</gene>
<comment type="caution">
    <text evidence="1">The sequence shown here is derived from an EMBL/GenBank/DDBJ whole genome shotgun (WGS) entry which is preliminary data.</text>
</comment>